<feature type="transmembrane region" description="Helical" evidence="2">
    <location>
        <begin position="169"/>
        <end position="191"/>
    </location>
</feature>
<reference evidence="3" key="2">
    <citation type="submission" date="2025-09" db="UniProtKB">
        <authorList>
            <consortium name="Ensembl"/>
        </authorList>
    </citation>
    <scope>IDENTIFICATION</scope>
</reference>
<dbReference type="Pfam" id="PF01554">
    <property type="entry name" value="MatE"/>
    <property type="match status" value="1"/>
</dbReference>
<feature type="transmembrane region" description="Helical" evidence="2">
    <location>
        <begin position="12"/>
        <end position="28"/>
    </location>
</feature>
<feature type="transmembrane region" description="Helical" evidence="2">
    <location>
        <begin position="34"/>
        <end position="53"/>
    </location>
</feature>
<keyword evidence="4" id="KW-1185">Reference proteome</keyword>
<dbReference type="GO" id="GO:0015297">
    <property type="term" value="F:antiporter activity"/>
    <property type="evidence" value="ECO:0007669"/>
    <property type="project" value="InterPro"/>
</dbReference>
<dbReference type="InterPro" id="IPR002528">
    <property type="entry name" value="MATE_fam"/>
</dbReference>
<feature type="transmembrane region" description="Helical" evidence="2">
    <location>
        <begin position="110"/>
        <end position="134"/>
    </location>
</feature>
<reference evidence="3" key="1">
    <citation type="submission" date="2025-08" db="UniProtKB">
        <authorList>
            <consortium name="Ensembl"/>
        </authorList>
    </citation>
    <scope>IDENTIFICATION</scope>
</reference>
<keyword evidence="2" id="KW-0472">Membrane</keyword>
<evidence type="ECO:0000313" key="4">
    <source>
        <dbReference type="Proteomes" id="UP000694523"/>
    </source>
</evidence>
<sequence length="298" mass="32708">MKLAIPTTMMKCFEWWVYEFGGFFAGMLSEDELAAQHAVMMVTLITYMFPLGIQAAACARVGNALGAGDTSRAVLASSIALIEGVVLGSAKNVIGYIFTSDKKIIDLVSHLMNVYCFLQFFDGLVCVCTGIFVGTGKQKIPAVANLIGYYGIGLSLSVTFIFVAKMRIFGFWLGLLICVILQSMFFIVVIFKLNWRKMTEEVNWPVRDYDEVACSVQKYVCCFVGSKATEIAGLQLSMSKLIIRRGITVLTAIGLLGLGITIHFVVPLPQAADISLFWLNSTLKSNHSTTVVQNKTLQ</sequence>
<accession>A0A8C6TGM2</accession>
<dbReference type="GO" id="GO:0042910">
    <property type="term" value="F:xenobiotic transmembrane transporter activity"/>
    <property type="evidence" value="ECO:0007669"/>
    <property type="project" value="InterPro"/>
</dbReference>
<dbReference type="PANTHER" id="PTHR11206">
    <property type="entry name" value="MULTIDRUG RESISTANCE PROTEIN"/>
    <property type="match status" value="1"/>
</dbReference>
<evidence type="ECO:0000256" key="1">
    <source>
        <dbReference type="ARBA" id="ARBA00010199"/>
    </source>
</evidence>
<evidence type="ECO:0000313" key="3">
    <source>
        <dbReference type="Ensembl" id="ENSNMLP00000021251.1"/>
    </source>
</evidence>
<dbReference type="Ensembl" id="ENSNMLT00000023834.1">
    <property type="protein sequence ID" value="ENSNMLP00000021251.1"/>
    <property type="gene ID" value="ENSNMLG00000013813.1"/>
</dbReference>
<protein>
    <submittedName>
        <fullName evidence="3">Solute carrier family 47 member 4</fullName>
    </submittedName>
</protein>
<dbReference type="GO" id="GO:0016020">
    <property type="term" value="C:membrane"/>
    <property type="evidence" value="ECO:0007669"/>
    <property type="project" value="InterPro"/>
</dbReference>
<evidence type="ECO:0000256" key="2">
    <source>
        <dbReference type="SAM" id="Phobius"/>
    </source>
</evidence>
<feature type="transmembrane region" description="Helical" evidence="2">
    <location>
        <begin position="247"/>
        <end position="266"/>
    </location>
</feature>
<organism evidence="3 4">
    <name type="scientific">Neogobius melanostomus</name>
    <name type="common">round goby</name>
    <dbReference type="NCBI Taxonomy" id="47308"/>
    <lineage>
        <taxon>Eukaryota</taxon>
        <taxon>Metazoa</taxon>
        <taxon>Chordata</taxon>
        <taxon>Craniata</taxon>
        <taxon>Vertebrata</taxon>
        <taxon>Euteleostomi</taxon>
        <taxon>Actinopterygii</taxon>
        <taxon>Neopterygii</taxon>
        <taxon>Teleostei</taxon>
        <taxon>Neoteleostei</taxon>
        <taxon>Acanthomorphata</taxon>
        <taxon>Gobiaria</taxon>
        <taxon>Gobiiformes</taxon>
        <taxon>Gobioidei</taxon>
        <taxon>Gobiidae</taxon>
        <taxon>Benthophilinae</taxon>
        <taxon>Neogobiini</taxon>
        <taxon>Neogobius</taxon>
    </lineage>
</organism>
<comment type="similarity">
    <text evidence="1">Belongs to the multi antimicrobial extrusion (MATE) (TC 2.A.66.1) family.</text>
</comment>
<keyword evidence="2" id="KW-0812">Transmembrane</keyword>
<feature type="transmembrane region" description="Helical" evidence="2">
    <location>
        <begin position="74"/>
        <end position="98"/>
    </location>
</feature>
<dbReference type="AlphaFoldDB" id="A0A8C6TGM2"/>
<name>A0A8C6TGM2_9GOBI</name>
<proteinExistence type="inferred from homology"/>
<keyword evidence="2" id="KW-1133">Transmembrane helix</keyword>
<dbReference type="Proteomes" id="UP000694523">
    <property type="component" value="Unplaced"/>
</dbReference>
<feature type="transmembrane region" description="Helical" evidence="2">
    <location>
        <begin position="146"/>
        <end position="163"/>
    </location>
</feature>